<evidence type="ECO:0000256" key="1">
    <source>
        <dbReference type="ARBA" id="ARBA00004141"/>
    </source>
</evidence>
<comment type="similarity">
    <text evidence="2">Belongs to the UPF0220 family.</text>
</comment>
<dbReference type="KEGG" id="tva:4762709"/>
<feature type="transmembrane region" description="Helical" evidence="6">
    <location>
        <begin position="86"/>
        <end position="110"/>
    </location>
</feature>
<comment type="subcellular location">
    <subcellularLocation>
        <location evidence="1">Membrane</location>
        <topology evidence="1">Multi-pass membrane protein</topology>
    </subcellularLocation>
</comment>
<keyword evidence="5 6" id="KW-0472">Membrane</keyword>
<dbReference type="Pfam" id="PF05255">
    <property type="entry name" value="UPF0220"/>
    <property type="match status" value="1"/>
</dbReference>
<accession>A2ER91</accession>
<dbReference type="RefSeq" id="XP_001317067.1">
    <property type="nucleotide sequence ID" value="XM_001317032.1"/>
</dbReference>
<dbReference type="VEuPathDB" id="TrichDB:TVAGG3_0411320"/>
<dbReference type="GO" id="GO:0032511">
    <property type="term" value="P:late endosome to vacuole transport via multivesicular body sorting pathway"/>
    <property type="evidence" value="ECO:0000318"/>
    <property type="project" value="GO_Central"/>
</dbReference>
<organism evidence="7 8">
    <name type="scientific">Trichomonas vaginalis (strain ATCC PRA-98 / G3)</name>
    <dbReference type="NCBI Taxonomy" id="412133"/>
    <lineage>
        <taxon>Eukaryota</taxon>
        <taxon>Metamonada</taxon>
        <taxon>Parabasalia</taxon>
        <taxon>Trichomonadida</taxon>
        <taxon>Trichomonadidae</taxon>
        <taxon>Trichomonas</taxon>
    </lineage>
</organism>
<keyword evidence="4 6" id="KW-1133">Transmembrane helix</keyword>
<reference evidence="7" key="1">
    <citation type="submission" date="2006-10" db="EMBL/GenBank/DDBJ databases">
        <authorList>
            <person name="Amadeo P."/>
            <person name="Zhao Q."/>
            <person name="Wortman J."/>
            <person name="Fraser-Liggett C."/>
            <person name="Carlton J."/>
        </authorList>
    </citation>
    <scope>NUCLEOTIDE SEQUENCE</scope>
    <source>
        <strain evidence="7">G3</strain>
    </source>
</reference>
<dbReference type="EMBL" id="DS113464">
    <property type="protein sequence ID" value="EAY04844.1"/>
    <property type="molecule type" value="Genomic_DNA"/>
</dbReference>
<dbReference type="PANTHER" id="PTHR13180">
    <property type="entry name" value="SMALL MEMBRANE PROTEIN-RELATED"/>
    <property type="match status" value="1"/>
</dbReference>
<evidence type="ECO:0000256" key="5">
    <source>
        <dbReference type="ARBA" id="ARBA00023136"/>
    </source>
</evidence>
<keyword evidence="8" id="KW-1185">Reference proteome</keyword>
<evidence type="ECO:0000256" key="4">
    <source>
        <dbReference type="ARBA" id="ARBA00022989"/>
    </source>
</evidence>
<feature type="transmembrane region" description="Helical" evidence="6">
    <location>
        <begin position="122"/>
        <end position="141"/>
    </location>
</feature>
<gene>
    <name evidence="7" type="ORF">TVAG_226570</name>
</gene>
<dbReference type="AlphaFoldDB" id="A2ER91"/>
<dbReference type="InterPro" id="IPR007919">
    <property type="entry name" value="UPF0220"/>
</dbReference>
<proteinExistence type="inferred from homology"/>
<dbReference type="FunCoup" id="A2ER91">
    <property type="interactions" value="96"/>
</dbReference>
<dbReference type="InParanoid" id="A2ER91"/>
<protein>
    <recommendedName>
        <fullName evidence="9">Transmembrane protein</fullName>
    </recommendedName>
</protein>
<evidence type="ECO:0000256" key="3">
    <source>
        <dbReference type="ARBA" id="ARBA00022692"/>
    </source>
</evidence>
<evidence type="ECO:0000256" key="6">
    <source>
        <dbReference type="SAM" id="Phobius"/>
    </source>
</evidence>
<reference evidence="7" key="2">
    <citation type="journal article" date="2007" name="Science">
        <title>Draft genome sequence of the sexually transmitted pathogen Trichomonas vaginalis.</title>
        <authorList>
            <person name="Carlton J.M."/>
            <person name="Hirt R.P."/>
            <person name="Silva J.C."/>
            <person name="Delcher A.L."/>
            <person name="Schatz M."/>
            <person name="Zhao Q."/>
            <person name="Wortman J.R."/>
            <person name="Bidwell S.L."/>
            <person name="Alsmark U.C.M."/>
            <person name="Besteiro S."/>
            <person name="Sicheritz-Ponten T."/>
            <person name="Noel C.J."/>
            <person name="Dacks J.B."/>
            <person name="Foster P.G."/>
            <person name="Simillion C."/>
            <person name="Van de Peer Y."/>
            <person name="Miranda-Saavedra D."/>
            <person name="Barton G.J."/>
            <person name="Westrop G.D."/>
            <person name="Mueller S."/>
            <person name="Dessi D."/>
            <person name="Fiori P.L."/>
            <person name="Ren Q."/>
            <person name="Paulsen I."/>
            <person name="Zhang H."/>
            <person name="Bastida-Corcuera F.D."/>
            <person name="Simoes-Barbosa A."/>
            <person name="Brown M.T."/>
            <person name="Hayes R.D."/>
            <person name="Mukherjee M."/>
            <person name="Okumura C.Y."/>
            <person name="Schneider R."/>
            <person name="Smith A.J."/>
            <person name="Vanacova S."/>
            <person name="Villalvazo M."/>
            <person name="Haas B.J."/>
            <person name="Pertea M."/>
            <person name="Feldblyum T.V."/>
            <person name="Utterback T.R."/>
            <person name="Shu C.L."/>
            <person name="Osoegawa K."/>
            <person name="de Jong P.J."/>
            <person name="Hrdy I."/>
            <person name="Horvathova L."/>
            <person name="Zubacova Z."/>
            <person name="Dolezal P."/>
            <person name="Malik S.B."/>
            <person name="Logsdon J.M. Jr."/>
            <person name="Henze K."/>
            <person name="Gupta A."/>
            <person name="Wang C.C."/>
            <person name="Dunne R.L."/>
            <person name="Upcroft J.A."/>
            <person name="Upcroft P."/>
            <person name="White O."/>
            <person name="Salzberg S.L."/>
            <person name="Tang P."/>
            <person name="Chiu C.-H."/>
            <person name="Lee Y.-S."/>
            <person name="Embley T.M."/>
            <person name="Coombs G.H."/>
            <person name="Mottram J.C."/>
            <person name="Tachezy J."/>
            <person name="Fraser-Liggett C.M."/>
            <person name="Johnson P.J."/>
        </authorList>
    </citation>
    <scope>NUCLEOTIDE SEQUENCE [LARGE SCALE GENOMIC DNA]</scope>
    <source>
        <strain evidence="7">G3</strain>
    </source>
</reference>
<keyword evidence="3 6" id="KW-0812">Transmembrane</keyword>
<sequence length="151" mass="17196">MYTDSSDKTLQSNKILSIFSGFCFGAAWLVFIDAVVVSYKIDKCKVYEWIGGIAGSIGLFLVENLSHDMFAKSKLWQEDTQCYQKFLLILSTFLLFGAIVSSVVIFVVAPHFKNATNDLVKFRGWGAILQCFLILVSAYSWRFMWRDPQGY</sequence>
<dbReference type="GO" id="GO:0016020">
    <property type="term" value="C:membrane"/>
    <property type="evidence" value="ECO:0007669"/>
    <property type="project" value="UniProtKB-SubCell"/>
</dbReference>
<feature type="transmembrane region" description="Helical" evidence="6">
    <location>
        <begin position="15"/>
        <end position="39"/>
    </location>
</feature>
<evidence type="ECO:0000313" key="7">
    <source>
        <dbReference type="EMBL" id="EAY04844.1"/>
    </source>
</evidence>
<evidence type="ECO:0000313" key="8">
    <source>
        <dbReference type="Proteomes" id="UP000001542"/>
    </source>
</evidence>
<name>A2ER91_TRIV3</name>
<evidence type="ECO:0000256" key="2">
    <source>
        <dbReference type="ARBA" id="ARBA00005335"/>
    </source>
</evidence>
<dbReference type="VEuPathDB" id="TrichDB:TVAG_226570"/>
<dbReference type="Proteomes" id="UP000001542">
    <property type="component" value="Unassembled WGS sequence"/>
</dbReference>
<evidence type="ECO:0008006" key="9">
    <source>
        <dbReference type="Google" id="ProtNLM"/>
    </source>
</evidence>